<protein>
    <submittedName>
        <fullName evidence="3">SDR family oxidoreductase</fullName>
    </submittedName>
</protein>
<evidence type="ECO:0000256" key="1">
    <source>
        <dbReference type="ARBA" id="ARBA00022857"/>
    </source>
</evidence>
<dbReference type="Pfam" id="PF13460">
    <property type="entry name" value="NAD_binding_10"/>
    <property type="match status" value="1"/>
</dbReference>
<comment type="caution">
    <text evidence="3">The sequence shown here is derived from an EMBL/GenBank/DDBJ whole genome shotgun (WGS) entry which is preliminary data.</text>
</comment>
<feature type="domain" description="NAD(P)-binding" evidence="2">
    <location>
        <begin position="7"/>
        <end position="176"/>
    </location>
</feature>
<dbReference type="SUPFAM" id="SSF51735">
    <property type="entry name" value="NAD(P)-binding Rossmann-fold domains"/>
    <property type="match status" value="1"/>
</dbReference>
<dbReference type="InterPro" id="IPR051164">
    <property type="entry name" value="NmrA-like_oxidored"/>
</dbReference>
<accession>A0A3P3E4H8</accession>
<gene>
    <name evidence="3" type="ORF">EH244_29140</name>
</gene>
<dbReference type="PANTHER" id="PTHR42748">
    <property type="entry name" value="NITROGEN METABOLITE REPRESSION PROTEIN NMRA FAMILY MEMBER"/>
    <property type="match status" value="1"/>
</dbReference>
<evidence type="ECO:0000313" key="3">
    <source>
        <dbReference type="EMBL" id="RRH81311.1"/>
    </source>
</evidence>
<evidence type="ECO:0000313" key="4">
    <source>
        <dbReference type="Proteomes" id="UP000271590"/>
    </source>
</evidence>
<dbReference type="Proteomes" id="UP000271590">
    <property type="component" value="Unassembled WGS sequence"/>
</dbReference>
<proteinExistence type="predicted"/>
<dbReference type="InterPro" id="IPR016040">
    <property type="entry name" value="NAD(P)-bd_dom"/>
</dbReference>
<organism evidence="3 4">
    <name type="scientific">Variovorax beijingensis</name>
    <dbReference type="NCBI Taxonomy" id="2496117"/>
    <lineage>
        <taxon>Bacteria</taxon>
        <taxon>Pseudomonadati</taxon>
        <taxon>Pseudomonadota</taxon>
        <taxon>Betaproteobacteria</taxon>
        <taxon>Burkholderiales</taxon>
        <taxon>Comamonadaceae</taxon>
        <taxon>Variovorax</taxon>
    </lineage>
</organism>
<dbReference type="RefSeq" id="WP_124961775.1">
    <property type="nucleotide sequence ID" value="NZ_CBFHCE010000009.1"/>
</dbReference>
<reference evidence="3 4" key="1">
    <citation type="submission" date="2018-11" db="EMBL/GenBank/DDBJ databases">
        <title>The genome of Variovorax sp T529.</title>
        <authorList>
            <person name="Gao J."/>
        </authorList>
    </citation>
    <scope>NUCLEOTIDE SEQUENCE [LARGE SCALE GENOMIC DNA]</scope>
    <source>
        <strain evidence="3 4">T529</strain>
    </source>
</reference>
<dbReference type="Gene3D" id="3.40.50.720">
    <property type="entry name" value="NAD(P)-binding Rossmann-like Domain"/>
    <property type="match status" value="1"/>
</dbReference>
<dbReference type="EMBL" id="RQXU01000031">
    <property type="protein sequence ID" value="RRH81311.1"/>
    <property type="molecule type" value="Genomic_DNA"/>
</dbReference>
<sequence>MKIVIIGGSGLIGSKLAARLRHTGHEVVAASPSTGVNTLTGEGLKEALAGAQVVVDVANSPSFEDEAVLRFFETSGRNLLAAEAEAGVAHHIALSVVGTDRLLASGYFRAKQAQEDLIGAASVPYTIVQATQFFEFLGGIANAGAAGSEIRLSHALVQPIAAEDVAAALADIVNEPPAGGRVEIAGPEAVPLDDLVRRFLAATGDARQVVADAEAAYFGVRLDDRSLTPAAGARLAPTGFEAWLRQRPKA</sequence>
<dbReference type="AlphaFoldDB" id="A0A3P3E4H8"/>
<name>A0A3P3E4H8_9BURK</name>
<dbReference type="PANTHER" id="PTHR42748:SF3">
    <property type="entry name" value="BLL4366 PROTEIN"/>
    <property type="match status" value="1"/>
</dbReference>
<keyword evidence="1" id="KW-0521">NADP</keyword>
<evidence type="ECO:0000259" key="2">
    <source>
        <dbReference type="Pfam" id="PF13460"/>
    </source>
</evidence>
<dbReference type="InterPro" id="IPR036291">
    <property type="entry name" value="NAD(P)-bd_dom_sf"/>
</dbReference>